<accession>A0ABU1RV51</accession>
<name>A0ABU1RV51_9GAMM</name>
<dbReference type="EMBL" id="JAVDTT010000004">
    <property type="protein sequence ID" value="MDR6842648.1"/>
    <property type="molecule type" value="Genomic_DNA"/>
</dbReference>
<dbReference type="Pfam" id="PF01261">
    <property type="entry name" value="AP_endonuc_2"/>
    <property type="match status" value="1"/>
</dbReference>
<dbReference type="RefSeq" id="WP_310094982.1">
    <property type="nucleotide sequence ID" value="NZ_JAVDTT010000004.1"/>
</dbReference>
<dbReference type="PANTHER" id="PTHR12110:SF41">
    <property type="entry name" value="INOSOSE DEHYDRATASE"/>
    <property type="match status" value="1"/>
</dbReference>
<organism evidence="3 4">
    <name type="scientific">Pseudoxanthomonas sacheonensis</name>
    <dbReference type="NCBI Taxonomy" id="443615"/>
    <lineage>
        <taxon>Bacteria</taxon>
        <taxon>Pseudomonadati</taxon>
        <taxon>Pseudomonadota</taxon>
        <taxon>Gammaproteobacteria</taxon>
        <taxon>Lysobacterales</taxon>
        <taxon>Lysobacteraceae</taxon>
        <taxon>Pseudoxanthomonas</taxon>
    </lineage>
</organism>
<dbReference type="SUPFAM" id="SSF51658">
    <property type="entry name" value="Xylose isomerase-like"/>
    <property type="match status" value="1"/>
</dbReference>
<dbReference type="PANTHER" id="PTHR12110">
    <property type="entry name" value="HYDROXYPYRUVATE ISOMERASE"/>
    <property type="match status" value="1"/>
</dbReference>
<keyword evidence="4" id="KW-1185">Reference proteome</keyword>
<feature type="domain" description="Xylose isomerase-like TIM barrel" evidence="2">
    <location>
        <begin position="67"/>
        <end position="307"/>
    </location>
</feature>
<dbReference type="Proteomes" id="UP001254759">
    <property type="component" value="Unassembled WGS sequence"/>
</dbReference>
<dbReference type="InterPro" id="IPR050312">
    <property type="entry name" value="IolE/XylAMocC-like"/>
</dbReference>
<gene>
    <name evidence="3" type="ORF">J2W94_002953</name>
</gene>
<feature type="chain" id="PRO_5045881971" evidence="1">
    <location>
        <begin position="33"/>
        <end position="310"/>
    </location>
</feature>
<dbReference type="InterPro" id="IPR036237">
    <property type="entry name" value="Xyl_isomerase-like_sf"/>
</dbReference>
<keyword evidence="1" id="KW-0732">Signal</keyword>
<evidence type="ECO:0000256" key="1">
    <source>
        <dbReference type="SAM" id="SignalP"/>
    </source>
</evidence>
<evidence type="ECO:0000313" key="4">
    <source>
        <dbReference type="Proteomes" id="UP001254759"/>
    </source>
</evidence>
<protein>
    <submittedName>
        <fullName evidence="3">Sugar phosphate isomerase/epimerase</fullName>
    </submittedName>
</protein>
<evidence type="ECO:0000313" key="3">
    <source>
        <dbReference type="EMBL" id="MDR6842648.1"/>
    </source>
</evidence>
<dbReference type="Gene3D" id="3.20.20.150">
    <property type="entry name" value="Divalent-metal-dependent TIM barrel enzymes"/>
    <property type="match status" value="1"/>
</dbReference>
<sequence length="310" mass="34329">MKGQGNTMLTRRAFLQRSSLALAAMTSLDAFAMSAAQPRLGPLNKPVGLQLWTLRDEVAKDLLATLKAVSAIGYGEVEFAGIPKATTAQVRAMLADNGLAAPSMHCGMADAQKDLQQRIDYAKAIGARYLVISFPSTADERFKDGNALAAGMTLDDWKWNAEQLNRIGELTREAGITCGYHNHNMEFRSYDGVVAYDELLRLTDAKLVTMELDIGWVAAAGADPLRLLTVHADRISSLHIKDVRKDAKTGVDRVDTQTTEIGNGRVDWPKLFAAMDPQRIRHYFVEQENFERAPLESVKLSFDYLRRLKA</sequence>
<evidence type="ECO:0000259" key="2">
    <source>
        <dbReference type="Pfam" id="PF01261"/>
    </source>
</evidence>
<dbReference type="GO" id="GO:0016853">
    <property type="term" value="F:isomerase activity"/>
    <property type="evidence" value="ECO:0007669"/>
    <property type="project" value="UniProtKB-KW"/>
</dbReference>
<dbReference type="InterPro" id="IPR013022">
    <property type="entry name" value="Xyl_isomerase-like_TIM-brl"/>
</dbReference>
<dbReference type="PROSITE" id="PS51318">
    <property type="entry name" value="TAT"/>
    <property type="match status" value="1"/>
</dbReference>
<reference evidence="3 4" key="1">
    <citation type="submission" date="2023-07" db="EMBL/GenBank/DDBJ databases">
        <title>Sorghum-associated microbial communities from plants grown in Nebraska, USA.</title>
        <authorList>
            <person name="Schachtman D."/>
        </authorList>
    </citation>
    <scope>NUCLEOTIDE SEQUENCE [LARGE SCALE GENOMIC DNA]</scope>
    <source>
        <strain evidence="3 4">BE107</strain>
    </source>
</reference>
<dbReference type="InterPro" id="IPR006311">
    <property type="entry name" value="TAT_signal"/>
</dbReference>
<keyword evidence="3" id="KW-0413">Isomerase</keyword>
<comment type="caution">
    <text evidence="3">The sequence shown here is derived from an EMBL/GenBank/DDBJ whole genome shotgun (WGS) entry which is preliminary data.</text>
</comment>
<feature type="signal peptide" evidence="1">
    <location>
        <begin position="1"/>
        <end position="32"/>
    </location>
</feature>
<proteinExistence type="predicted"/>